<accession>A0A517N5P0</accession>
<dbReference type="GO" id="GO:0003676">
    <property type="term" value="F:nucleic acid binding"/>
    <property type="evidence" value="ECO:0007669"/>
    <property type="project" value="InterPro"/>
</dbReference>
<evidence type="ECO:0000313" key="2">
    <source>
        <dbReference type="Proteomes" id="UP000318538"/>
    </source>
</evidence>
<dbReference type="InterPro" id="IPR002059">
    <property type="entry name" value="CSP_DNA-bd"/>
</dbReference>
<dbReference type="SUPFAM" id="SSF50249">
    <property type="entry name" value="Nucleic acid-binding proteins"/>
    <property type="match status" value="1"/>
</dbReference>
<dbReference type="AlphaFoldDB" id="A0A517N5P0"/>
<dbReference type="KEGG" id="rlc:K227x_08210"/>
<sequence>MPRHDDEDTPPAKKFRIQRRRLGKIIQMRPDGSFGFIEAEDYREDVFFHKDVWDGRVQRHGREVRLLPEEGMWVEFELDEVKFEVEKRLRALVVRPTNRPIGRKLSGRDATFKIIMHHPNAKRKRPTWRNKE</sequence>
<reference evidence="1 2" key="1">
    <citation type="submission" date="2019-02" db="EMBL/GenBank/DDBJ databases">
        <title>Deep-cultivation of Planctomycetes and their phenomic and genomic characterization uncovers novel biology.</title>
        <authorList>
            <person name="Wiegand S."/>
            <person name="Jogler M."/>
            <person name="Boedeker C."/>
            <person name="Pinto D."/>
            <person name="Vollmers J."/>
            <person name="Rivas-Marin E."/>
            <person name="Kohn T."/>
            <person name="Peeters S.H."/>
            <person name="Heuer A."/>
            <person name="Rast P."/>
            <person name="Oberbeckmann S."/>
            <person name="Bunk B."/>
            <person name="Jeske O."/>
            <person name="Meyerdierks A."/>
            <person name="Storesund J.E."/>
            <person name="Kallscheuer N."/>
            <person name="Luecker S."/>
            <person name="Lage O.M."/>
            <person name="Pohl T."/>
            <person name="Merkel B.J."/>
            <person name="Hornburger P."/>
            <person name="Mueller R.-W."/>
            <person name="Bruemmer F."/>
            <person name="Labrenz M."/>
            <person name="Spormann A.M."/>
            <person name="Op den Camp H."/>
            <person name="Overmann J."/>
            <person name="Amann R."/>
            <person name="Jetten M.S.M."/>
            <person name="Mascher T."/>
            <person name="Medema M.H."/>
            <person name="Devos D.P."/>
            <person name="Kaster A.-K."/>
            <person name="Ovreas L."/>
            <person name="Rohde M."/>
            <person name="Galperin M.Y."/>
            <person name="Jogler C."/>
        </authorList>
    </citation>
    <scope>NUCLEOTIDE SEQUENCE [LARGE SCALE GENOMIC DNA]</scope>
    <source>
        <strain evidence="1 2">K22_7</strain>
    </source>
</reference>
<proteinExistence type="predicted"/>
<dbReference type="Proteomes" id="UP000318538">
    <property type="component" value="Chromosome"/>
</dbReference>
<organism evidence="1 2">
    <name type="scientific">Rubripirellula lacrimiformis</name>
    <dbReference type="NCBI Taxonomy" id="1930273"/>
    <lineage>
        <taxon>Bacteria</taxon>
        <taxon>Pseudomonadati</taxon>
        <taxon>Planctomycetota</taxon>
        <taxon>Planctomycetia</taxon>
        <taxon>Pirellulales</taxon>
        <taxon>Pirellulaceae</taxon>
        <taxon>Rubripirellula</taxon>
    </lineage>
</organism>
<name>A0A517N5P0_9BACT</name>
<keyword evidence="2" id="KW-1185">Reference proteome</keyword>
<dbReference type="RefSeq" id="WP_246146483.1">
    <property type="nucleotide sequence ID" value="NZ_CP036525.1"/>
</dbReference>
<evidence type="ECO:0000313" key="1">
    <source>
        <dbReference type="EMBL" id="QDT02444.1"/>
    </source>
</evidence>
<gene>
    <name evidence="1" type="ORF">K227x_08210</name>
</gene>
<protein>
    <submittedName>
        <fullName evidence="1">Uncharacterized protein</fullName>
    </submittedName>
</protein>
<dbReference type="CDD" id="cd04458">
    <property type="entry name" value="CSP_CDS"/>
    <property type="match status" value="1"/>
</dbReference>
<dbReference type="EMBL" id="CP036525">
    <property type="protein sequence ID" value="QDT02444.1"/>
    <property type="molecule type" value="Genomic_DNA"/>
</dbReference>
<dbReference type="Gene3D" id="2.40.50.140">
    <property type="entry name" value="Nucleic acid-binding proteins"/>
    <property type="match status" value="1"/>
</dbReference>
<dbReference type="InterPro" id="IPR012340">
    <property type="entry name" value="NA-bd_OB-fold"/>
</dbReference>